<keyword evidence="2" id="KW-0732">Signal</keyword>
<evidence type="ECO:0000313" key="3">
    <source>
        <dbReference type="EMBL" id="EUN29598.1"/>
    </source>
</evidence>
<keyword evidence="4" id="KW-1185">Reference proteome</keyword>
<protein>
    <recommendedName>
        <fullName evidence="5">Secreted protein</fullName>
    </recommendedName>
</protein>
<organism evidence="3 4">
    <name type="scientific">Bipolaris victoriae (strain FI3)</name>
    <name type="common">Victoria blight of oats agent</name>
    <name type="synonym">Cochliobolus victoriae</name>
    <dbReference type="NCBI Taxonomy" id="930091"/>
    <lineage>
        <taxon>Eukaryota</taxon>
        <taxon>Fungi</taxon>
        <taxon>Dikarya</taxon>
        <taxon>Ascomycota</taxon>
        <taxon>Pezizomycotina</taxon>
        <taxon>Dothideomycetes</taxon>
        <taxon>Pleosporomycetidae</taxon>
        <taxon>Pleosporales</taxon>
        <taxon>Pleosporineae</taxon>
        <taxon>Pleosporaceae</taxon>
        <taxon>Bipolaris</taxon>
    </lineage>
</organism>
<feature type="compositionally biased region" description="Basic and acidic residues" evidence="1">
    <location>
        <begin position="75"/>
        <end position="95"/>
    </location>
</feature>
<reference evidence="3 4" key="1">
    <citation type="journal article" date="2013" name="PLoS Genet.">
        <title>Comparative genome structure, secondary metabolite, and effector coding capacity across Cochliobolus pathogens.</title>
        <authorList>
            <person name="Condon B.J."/>
            <person name="Leng Y."/>
            <person name="Wu D."/>
            <person name="Bushley K.E."/>
            <person name="Ohm R.A."/>
            <person name="Otillar R."/>
            <person name="Martin J."/>
            <person name="Schackwitz W."/>
            <person name="Grimwood J."/>
            <person name="MohdZainudin N."/>
            <person name="Xue C."/>
            <person name="Wang R."/>
            <person name="Manning V.A."/>
            <person name="Dhillon B."/>
            <person name="Tu Z.J."/>
            <person name="Steffenson B.J."/>
            <person name="Salamov A."/>
            <person name="Sun H."/>
            <person name="Lowry S."/>
            <person name="LaButti K."/>
            <person name="Han J."/>
            <person name="Copeland A."/>
            <person name="Lindquist E."/>
            <person name="Barry K."/>
            <person name="Schmutz J."/>
            <person name="Baker S.E."/>
            <person name="Ciuffetti L.M."/>
            <person name="Grigoriev I.V."/>
            <person name="Zhong S."/>
            <person name="Turgeon B.G."/>
        </authorList>
    </citation>
    <scope>NUCLEOTIDE SEQUENCE [LARGE SCALE GENOMIC DNA]</scope>
    <source>
        <strain evidence="3 4">FI3</strain>
    </source>
</reference>
<feature type="compositionally biased region" description="Low complexity" evidence="1">
    <location>
        <begin position="65"/>
        <end position="74"/>
    </location>
</feature>
<evidence type="ECO:0008006" key="5">
    <source>
        <dbReference type="Google" id="ProtNLM"/>
    </source>
</evidence>
<sequence>MRAWPVSNGMVRWLLTALVVVERVGCVCAYSSCGGATWSGWREAWRMSRQTDVLLGRRWGEEEGGWLVSSGSGARVEEESRESREPPWPCDRKEQCQGAVRRAPGPRRHSVELHEEQALVGKASEDGLGRSKEPQRSV</sequence>
<accession>W7EG71</accession>
<feature type="signal peptide" evidence="2">
    <location>
        <begin position="1"/>
        <end position="29"/>
    </location>
</feature>
<feature type="compositionally biased region" description="Basic and acidic residues" evidence="1">
    <location>
        <begin position="109"/>
        <end position="138"/>
    </location>
</feature>
<dbReference type="Proteomes" id="UP000054337">
    <property type="component" value="Unassembled WGS sequence"/>
</dbReference>
<name>W7EG71_BIPV3</name>
<evidence type="ECO:0000313" key="4">
    <source>
        <dbReference type="Proteomes" id="UP000054337"/>
    </source>
</evidence>
<dbReference type="HOGENOM" id="CLU_1854904_0_0_1"/>
<feature type="chain" id="PRO_5004893908" description="Secreted protein" evidence="2">
    <location>
        <begin position="30"/>
        <end position="138"/>
    </location>
</feature>
<gene>
    <name evidence="3" type="ORF">COCVIDRAFT_13757</name>
</gene>
<dbReference type="RefSeq" id="XP_014559165.1">
    <property type="nucleotide sequence ID" value="XM_014703679.1"/>
</dbReference>
<evidence type="ECO:0000256" key="1">
    <source>
        <dbReference type="SAM" id="MobiDB-lite"/>
    </source>
</evidence>
<dbReference type="AlphaFoldDB" id="W7EG71"/>
<dbReference type="GeneID" id="26251379"/>
<feature type="region of interest" description="Disordered" evidence="1">
    <location>
        <begin position="64"/>
        <end position="138"/>
    </location>
</feature>
<proteinExistence type="predicted"/>
<dbReference type="EMBL" id="KI968711">
    <property type="protein sequence ID" value="EUN29598.1"/>
    <property type="molecule type" value="Genomic_DNA"/>
</dbReference>
<evidence type="ECO:0000256" key="2">
    <source>
        <dbReference type="SAM" id="SignalP"/>
    </source>
</evidence>